<name>A0A4Y3R1Y8_STRCI</name>
<dbReference type="Gene3D" id="3.30.720.110">
    <property type="match status" value="1"/>
</dbReference>
<dbReference type="Gene3D" id="3.30.720.120">
    <property type="match status" value="1"/>
</dbReference>
<evidence type="ECO:0000313" key="3">
    <source>
        <dbReference type="Proteomes" id="UP000319210"/>
    </source>
</evidence>
<feature type="domain" description="VOC" evidence="1">
    <location>
        <begin position="6"/>
        <end position="128"/>
    </location>
</feature>
<organism evidence="2 3">
    <name type="scientific">Streptomyces cacaoi</name>
    <dbReference type="NCBI Taxonomy" id="1898"/>
    <lineage>
        <taxon>Bacteria</taxon>
        <taxon>Bacillati</taxon>
        <taxon>Actinomycetota</taxon>
        <taxon>Actinomycetes</taxon>
        <taxon>Kitasatosporales</taxon>
        <taxon>Streptomycetaceae</taxon>
        <taxon>Streptomyces</taxon>
    </lineage>
</organism>
<dbReference type="Pfam" id="PF00903">
    <property type="entry name" value="Glyoxalase"/>
    <property type="match status" value="1"/>
</dbReference>
<dbReference type="Proteomes" id="UP000319210">
    <property type="component" value="Unassembled WGS sequence"/>
</dbReference>
<dbReference type="InterPro" id="IPR029068">
    <property type="entry name" value="Glyas_Bleomycin-R_OHBP_Dase"/>
</dbReference>
<dbReference type="SUPFAM" id="SSF54593">
    <property type="entry name" value="Glyoxalase/Bleomycin resistance protein/Dihydroxybiphenyl dioxygenase"/>
    <property type="match status" value="1"/>
</dbReference>
<reference evidence="2 3" key="1">
    <citation type="submission" date="2019-06" db="EMBL/GenBank/DDBJ databases">
        <title>Whole genome shotgun sequence of Streptomyces cacaoi subsp. cacaoi NBRC 12748.</title>
        <authorList>
            <person name="Hosoyama A."/>
            <person name="Uohara A."/>
            <person name="Ohji S."/>
            <person name="Ichikawa N."/>
        </authorList>
    </citation>
    <scope>NUCLEOTIDE SEQUENCE [LARGE SCALE GENOMIC DNA]</scope>
    <source>
        <strain evidence="2 3">NBRC 12748</strain>
    </source>
</reference>
<dbReference type="PROSITE" id="PS51819">
    <property type="entry name" value="VOC"/>
    <property type="match status" value="1"/>
</dbReference>
<gene>
    <name evidence="2" type="ORF">SCA03_34880</name>
</gene>
<dbReference type="InterPro" id="IPR037523">
    <property type="entry name" value="VOC_core"/>
</dbReference>
<sequence length="136" mass="15205">MAVNRAFVNVLADPERLAETRDFYVALLGLEPMFDSDWFVNLQDPEGSGSELGIWRRDHELVPREYAGAQGHHQGTVATFVVDDVHAAHRTAVERGFTVVEPPRDVFYGQRSMLVRDPNGQLVDVSTPTEDLPEEG</sequence>
<dbReference type="EMBL" id="BJMM01000017">
    <property type="protein sequence ID" value="GEB50937.1"/>
    <property type="molecule type" value="Genomic_DNA"/>
</dbReference>
<dbReference type="RefSeq" id="WP_211293550.1">
    <property type="nucleotide sequence ID" value="NZ_BJMM01000017.1"/>
</dbReference>
<accession>A0A4Y3R1Y8</accession>
<dbReference type="InterPro" id="IPR004360">
    <property type="entry name" value="Glyas_Fos-R_dOase_dom"/>
</dbReference>
<keyword evidence="3" id="KW-1185">Reference proteome</keyword>
<comment type="caution">
    <text evidence="2">The sequence shown here is derived from an EMBL/GenBank/DDBJ whole genome shotgun (WGS) entry which is preliminary data.</text>
</comment>
<protein>
    <submittedName>
        <fullName evidence="2">Glyoxalase</fullName>
    </submittedName>
</protein>
<dbReference type="AlphaFoldDB" id="A0A4Y3R1Y8"/>
<proteinExistence type="predicted"/>
<evidence type="ECO:0000313" key="2">
    <source>
        <dbReference type="EMBL" id="GEB50937.1"/>
    </source>
</evidence>
<evidence type="ECO:0000259" key="1">
    <source>
        <dbReference type="PROSITE" id="PS51819"/>
    </source>
</evidence>